<gene>
    <name evidence="1" type="ORF">MONAX_5E018097</name>
</gene>
<dbReference type="AlphaFoldDB" id="A0A5E4C617"/>
<feature type="non-terminal residue" evidence="1">
    <location>
        <position position="1"/>
    </location>
</feature>
<name>A0A5E4C617_MARMO</name>
<accession>A0A5E4C617</accession>
<organism evidence="1 2">
    <name type="scientific">Marmota monax</name>
    <name type="common">Woodchuck</name>
    <dbReference type="NCBI Taxonomy" id="9995"/>
    <lineage>
        <taxon>Eukaryota</taxon>
        <taxon>Metazoa</taxon>
        <taxon>Chordata</taxon>
        <taxon>Craniata</taxon>
        <taxon>Vertebrata</taxon>
        <taxon>Euteleostomi</taxon>
        <taxon>Mammalia</taxon>
        <taxon>Eutheria</taxon>
        <taxon>Euarchontoglires</taxon>
        <taxon>Glires</taxon>
        <taxon>Rodentia</taxon>
        <taxon>Sciuromorpha</taxon>
        <taxon>Sciuridae</taxon>
        <taxon>Xerinae</taxon>
        <taxon>Marmotini</taxon>
        <taxon>Marmota</taxon>
    </lineage>
</organism>
<dbReference type="EMBL" id="CABDUW010000904">
    <property type="protein sequence ID" value="VTJ76579.1"/>
    <property type="molecule type" value="Genomic_DNA"/>
</dbReference>
<dbReference type="Proteomes" id="UP000335636">
    <property type="component" value="Unassembled WGS sequence"/>
</dbReference>
<comment type="caution">
    <text evidence="1">The sequence shown here is derived from an EMBL/GenBank/DDBJ whole genome shotgun (WGS) entry which is preliminary data.</text>
</comment>
<keyword evidence="2" id="KW-1185">Reference proteome</keyword>
<protein>
    <submittedName>
        <fullName evidence="1">Uncharacterized protein</fullName>
    </submittedName>
</protein>
<evidence type="ECO:0000313" key="2">
    <source>
        <dbReference type="Proteomes" id="UP000335636"/>
    </source>
</evidence>
<sequence>YILANTIVDWAHTYARAANTLCLLDMHQSAYESYCQTTLANSDHVPGQLDEA</sequence>
<reference evidence="1" key="1">
    <citation type="submission" date="2019-04" db="EMBL/GenBank/DDBJ databases">
        <authorList>
            <person name="Alioto T."/>
            <person name="Alioto T."/>
        </authorList>
    </citation>
    <scope>NUCLEOTIDE SEQUENCE [LARGE SCALE GENOMIC DNA]</scope>
</reference>
<feature type="non-terminal residue" evidence="1">
    <location>
        <position position="52"/>
    </location>
</feature>
<evidence type="ECO:0000313" key="1">
    <source>
        <dbReference type="EMBL" id="VTJ76579.1"/>
    </source>
</evidence>
<proteinExistence type="predicted"/>